<keyword evidence="6" id="KW-1185">Reference proteome</keyword>
<name>A0A840Q6R0_9PSEU</name>
<dbReference type="Gene3D" id="3.30.572.10">
    <property type="entry name" value="Thymidylate synthase/dCMP hydroxymethylase domain"/>
    <property type="match status" value="1"/>
</dbReference>
<protein>
    <recommendedName>
        <fullName evidence="1">thymidylate synthase</fullName>
        <ecNumber evidence="1">2.1.1.45</ecNumber>
    </recommendedName>
</protein>
<dbReference type="SUPFAM" id="SSF55831">
    <property type="entry name" value="Thymidylate synthase/dCMP hydroxymethylase"/>
    <property type="match status" value="1"/>
</dbReference>
<dbReference type="GO" id="GO:0006231">
    <property type="term" value="P:dTMP biosynthetic process"/>
    <property type="evidence" value="ECO:0007669"/>
    <property type="project" value="InterPro"/>
</dbReference>
<comment type="caution">
    <text evidence="5">The sequence shown here is derived from an EMBL/GenBank/DDBJ whole genome shotgun (WGS) entry which is preliminary data.</text>
</comment>
<dbReference type="GO" id="GO:0005829">
    <property type="term" value="C:cytosol"/>
    <property type="evidence" value="ECO:0007669"/>
    <property type="project" value="TreeGrafter"/>
</dbReference>
<dbReference type="EMBL" id="JACHIW010000002">
    <property type="protein sequence ID" value="MBB5158202.1"/>
    <property type="molecule type" value="Genomic_DNA"/>
</dbReference>
<dbReference type="InterPro" id="IPR023451">
    <property type="entry name" value="Thymidate_synth/dCMP_Mease_dom"/>
</dbReference>
<keyword evidence="2 5" id="KW-0489">Methyltransferase</keyword>
<feature type="domain" description="Thymidylate synthase/dCMP hydroxymethylase" evidence="4">
    <location>
        <begin position="31"/>
        <end position="195"/>
    </location>
</feature>
<dbReference type="RefSeq" id="WP_221468294.1">
    <property type="nucleotide sequence ID" value="NZ_JACHIW010000002.1"/>
</dbReference>
<dbReference type="EC" id="2.1.1.45" evidence="1"/>
<gene>
    <name evidence="5" type="ORF">BJ970_005801</name>
</gene>
<sequence length="302" mass="34206">MAPRGLATTELLGTHLHLTRPRYRFVDAVPARVINAAFAAAEAVWILSGSDEPWIFDFNKRLRRFTDHGRLQGAYGPRLRNWQGRDQLDAVRRLLEDDDQSRQAVIQLFNPARDFSGHRDVPCTLGYRFYIRSGRLVMFTTMRSQDTWLGFPYDIFTTTLLQELLAGWLGVGLGEYHHLVDSLHLYDDHLSLAETLDTQPVDGQAETGAQLDLRVPWEDFDALLAQITAGELVGHAGWDDFAIVLASYRRWKAGDRDNARALLTSSDQLLSAALRRWYELLESEPHRIAPAPATPNARGRLA</sequence>
<dbReference type="InterPro" id="IPR036926">
    <property type="entry name" value="Thymidate_synth/dCMP_Mease_sf"/>
</dbReference>
<dbReference type="GO" id="GO:0032259">
    <property type="term" value="P:methylation"/>
    <property type="evidence" value="ECO:0007669"/>
    <property type="project" value="UniProtKB-KW"/>
</dbReference>
<dbReference type="InterPro" id="IPR045097">
    <property type="entry name" value="Thymidate_synth/dCMP_Mease"/>
</dbReference>
<evidence type="ECO:0000256" key="3">
    <source>
        <dbReference type="ARBA" id="ARBA00022679"/>
    </source>
</evidence>
<dbReference type="InterPro" id="IPR000398">
    <property type="entry name" value="Thymidylate_synthase"/>
</dbReference>
<dbReference type="GO" id="GO:0004799">
    <property type="term" value="F:thymidylate synthase activity"/>
    <property type="evidence" value="ECO:0007669"/>
    <property type="project" value="UniProtKB-EC"/>
</dbReference>
<dbReference type="PANTHER" id="PTHR11548:SF9">
    <property type="entry name" value="THYMIDYLATE SYNTHASE"/>
    <property type="match status" value="1"/>
</dbReference>
<proteinExistence type="predicted"/>
<dbReference type="Pfam" id="PF00303">
    <property type="entry name" value="Thymidylat_synt"/>
    <property type="match status" value="1"/>
</dbReference>
<dbReference type="PANTHER" id="PTHR11548">
    <property type="entry name" value="THYMIDYLATE SYNTHASE 1"/>
    <property type="match status" value="1"/>
</dbReference>
<evidence type="ECO:0000256" key="1">
    <source>
        <dbReference type="ARBA" id="ARBA00011947"/>
    </source>
</evidence>
<accession>A0A840Q6R0</accession>
<reference evidence="5 6" key="1">
    <citation type="submission" date="2020-08" db="EMBL/GenBank/DDBJ databases">
        <title>Sequencing the genomes of 1000 actinobacteria strains.</title>
        <authorList>
            <person name="Klenk H.-P."/>
        </authorList>
    </citation>
    <scope>NUCLEOTIDE SEQUENCE [LARGE SCALE GENOMIC DNA]</scope>
    <source>
        <strain evidence="5 6">DSM 45584</strain>
    </source>
</reference>
<dbReference type="Proteomes" id="UP000584374">
    <property type="component" value="Unassembled WGS sequence"/>
</dbReference>
<evidence type="ECO:0000259" key="4">
    <source>
        <dbReference type="Pfam" id="PF00303"/>
    </source>
</evidence>
<dbReference type="PRINTS" id="PR00108">
    <property type="entry name" value="THYMDSNTHASE"/>
</dbReference>
<organism evidence="5 6">
    <name type="scientific">Saccharopolyspora phatthalungensis</name>
    <dbReference type="NCBI Taxonomy" id="664693"/>
    <lineage>
        <taxon>Bacteria</taxon>
        <taxon>Bacillati</taxon>
        <taxon>Actinomycetota</taxon>
        <taxon>Actinomycetes</taxon>
        <taxon>Pseudonocardiales</taxon>
        <taxon>Pseudonocardiaceae</taxon>
        <taxon>Saccharopolyspora</taxon>
    </lineage>
</organism>
<evidence type="ECO:0000313" key="6">
    <source>
        <dbReference type="Proteomes" id="UP000584374"/>
    </source>
</evidence>
<keyword evidence="3 5" id="KW-0808">Transferase</keyword>
<dbReference type="AlphaFoldDB" id="A0A840Q6R0"/>
<evidence type="ECO:0000313" key="5">
    <source>
        <dbReference type="EMBL" id="MBB5158202.1"/>
    </source>
</evidence>
<evidence type="ECO:0000256" key="2">
    <source>
        <dbReference type="ARBA" id="ARBA00022603"/>
    </source>
</evidence>